<dbReference type="Proteomes" id="UP000183832">
    <property type="component" value="Unassembled WGS sequence"/>
</dbReference>
<keyword evidence="2" id="KW-1185">Reference proteome</keyword>
<reference evidence="1 2" key="1">
    <citation type="submission" date="2015-04" db="EMBL/GenBank/DDBJ databases">
        <authorList>
            <person name="Syromyatnikov M.Y."/>
            <person name="Popov V.N."/>
        </authorList>
    </citation>
    <scope>NUCLEOTIDE SEQUENCE [LARGE SCALE GENOMIC DNA]</scope>
</reference>
<organism evidence="1 2">
    <name type="scientific">Clunio marinus</name>
    <dbReference type="NCBI Taxonomy" id="568069"/>
    <lineage>
        <taxon>Eukaryota</taxon>
        <taxon>Metazoa</taxon>
        <taxon>Ecdysozoa</taxon>
        <taxon>Arthropoda</taxon>
        <taxon>Hexapoda</taxon>
        <taxon>Insecta</taxon>
        <taxon>Pterygota</taxon>
        <taxon>Neoptera</taxon>
        <taxon>Endopterygota</taxon>
        <taxon>Diptera</taxon>
        <taxon>Nematocera</taxon>
        <taxon>Chironomoidea</taxon>
        <taxon>Chironomidae</taxon>
        <taxon>Clunio</taxon>
    </lineage>
</organism>
<name>A0A1J1IQL3_9DIPT</name>
<evidence type="ECO:0000313" key="2">
    <source>
        <dbReference type="Proteomes" id="UP000183832"/>
    </source>
</evidence>
<dbReference type="AlphaFoldDB" id="A0A1J1IQL3"/>
<proteinExistence type="predicted"/>
<sequence length="88" mass="10663">MHKNVNEGQSPLEEMTIQTPLQIYQKWLLNHTAFVYKNLNTYTRLIHINYRACFRREQSNKKQIWQHAFSPVESIFSDLTYNLTDLRF</sequence>
<accession>A0A1J1IQL3</accession>
<evidence type="ECO:0000313" key="1">
    <source>
        <dbReference type="EMBL" id="CRL02511.1"/>
    </source>
</evidence>
<gene>
    <name evidence="1" type="ORF">CLUMA_CG015450</name>
</gene>
<protein>
    <submittedName>
        <fullName evidence="1">CLUMA_CG015450, isoform A</fullName>
    </submittedName>
</protein>
<dbReference type="EMBL" id="CVRI01000057">
    <property type="protein sequence ID" value="CRL02511.1"/>
    <property type="molecule type" value="Genomic_DNA"/>
</dbReference>